<name>A0A4Y8N5W6_9BURK</name>
<evidence type="ECO:0000313" key="2">
    <source>
        <dbReference type="Proteomes" id="UP000297385"/>
    </source>
</evidence>
<sequence>MLKEILKSRIRTTRFDKLLREYIYSGVLLPAEKRNLVNCSYSEIGQECDNDSGAAGEDEIFSFFLRKTWSGCRYDIELKFYFRRCVWIADSVYFFGKKLRLGMFFKLIDNVWLAGARAFIYGSPGDEGVVIFQNGVILRFQILDGFPYVYQIEGLYAADSLQSNASRIESISKRMEEVSLDKYI</sequence>
<protein>
    <submittedName>
        <fullName evidence="1">Uncharacterized protein</fullName>
    </submittedName>
</protein>
<dbReference type="GeneID" id="97306229"/>
<proteinExistence type="predicted"/>
<dbReference type="Proteomes" id="UP000297385">
    <property type="component" value="Unassembled WGS sequence"/>
</dbReference>
<comment type="caution">
    <text evidence="1">The sequence shown here is derived from an EMBL/GenBank/DDBJ whole genome shotgun (WGS) entry which is preliminary data.</text>
</comment>
<dbReference type="RefSeq" id="WP_134456918.1">
    <property type="nucleotide sequence ID" value="NZ_JBHMFL010000123.1"/>
</dbReference>
<dbReference type="EMBL" id="SNVI01000001">
    <property type="protein sequence ID" value="TFE45159.1"/>
    <property type="molecule type" value="Genomic_DNA"/>
</dbReference>
<accession>A0A4Y8N5W6</accession>
<reference evidence="1 2" key="1">
    <citation type="submission" date="2019-03" db="EMBL/GenBank/DDBJ databases">
        <title>Complete Genome Sequence of Paraburkholderia dipogonis ICMP 19430T, a Nitrogen-fixing Symbiont of the South African Invasive Legume Dipogon lignosus in New Zealand.</title>
        <authorList>
            <person name="De Meyer S.E."/>
        </authorList>
    </citation>
    <scope>NUCLEOTIDE SEQUENCE [LARGE SCALE GENOMIC DNA]</scope>
    <source>
        <strain evidence="1 2">ICMP 19430</strain>
    </source>
</reference>
<organism evidence="1 2">
    <name type="scientific">Paraburkholderia dipogonis</name>
    <dbReference type="NCBI Taxonomy" id="1211383"/>
    <lineage>
        <taxon>Bacteria</taxon>
        <taxon>Pseudomonadati</taxon>
        <taxon>Pseudomonadota</taxon>
        <taxon>Betaproteobacteria</taxon>
        <taxon>Burkholderiales</taxon>
        <taxon>Burkholderiaceae</taxon>
        <taxon>Paraburkholderia</taxon>
    </lineage>
</organism>
<evidence type="ECO:0000313" key="1">
    <source>
        <dbReference type="EMBL" id="TFE45159.1"/>
    </source>
</evidence>
<gene>
    <name evidence="1" type="ORF">E2553_09130</name>
</gene>
<dbReference type="AlphaFoldDB" id="A0A4Y8N5W6"/>